<dbReference type="RefSeq" id="WP_045026301.1">
    <property type="nucleotide sequence ID" value="NZ_JRHC01000001.1"/>
</dbReference>
<dbReference type="OrthoDB" id="1121711at2"/>
<accession>A0A0D8JCZ3</accession>
<comment type="caution">
    <text evidence="1">The sequence shown here is derived from an EMBL/GenBank/DDBJ whole genome shotgun (WGS) entry which is preliminary data.</text>
</comment>
<gene>
    <name evidence="1" type="ORF">LH29_04795</name>
</gene>
<reference evidence="1 2" key="1">
    <citation type="submission" date="2014-09" db="EMBL/GenBank/DDBJ databases">
        <title>Draft Genome Sequence of Draconibacterium sp. JN14CK-3.</title>
        <authorList>
            <person name="Dong C."/>
            <person name="Lai Q."/>
            <person name="Shao Z."/>
        </authorList>
    </citation>
    <scope>NUCLEOTIDE SEQUENCE [LARGE SCALE GENOMIC DNA]</scope>
    <source>
        <strain evidence="1 2">JN14CK-3</strain>
    </source>
</reference>
<dbReference type="AlphaFoldDB" id="A0A0D8JCZ3"/>
<dbReference type="EMBL" id="JRHC01000001">
    <property type="protein sequence ID" value="KJF44767.1"/>
    <property type="molecule type" value="Genomic_DNA"/>
</dbReference>
<organism evidence="1 2">
    <name type="scientific">Draconibacterium sediminis</name>
    <dbReference type="NCBI Taxonomy" id="1544798"/>
    <lineage>
        <taxon>Bacteria</taxon>
        <taxon>Pseudomonadati</taxon>
        <taxon>Bacteroidota</taxon>
        <taxon>Bacteroidia</taxon>
        <taxon>Marinilabiliales</taxon>
        <taxon>Prolixibacteraceae</taxon>
        <taxon>Draconibacterium</taxon>
    </lineage>
</organism>
<sequence length="143" mass="16773">MKLKSIFPKFIEWLISPAVFGSKKKLIPGKWHLFEYYVDEGEELLHIDEAELKKKKIMYVFSFLENHEFIVDGNAPVKLLEGSTEGKWSVARNFITLINPKEFRNNIEFQFAFEKGNLKLLKKDAMGKIEFFGFFHAPKQNPK</sequence>
<evidence type="ECO:0000313" key="2">
    <source>
        <dbReference type="Proteomes" id="UP000032544"/>
    </source>
</evidence>
<name>A0A0D8JCZ3_9BACT</name>
<evidence type="ECO:0000313" key="1">
    <source>
        <dbReference type="EMBL" id="KJF44767.1"/>
    </source>
</evidence>
<dbReference type="Proteomes" id="UP000032544">
    <property type="component" value="Unassembled WGS sequence"/>
</dbReference>
<proteinExistence type="predicted"/>
<protein>
    <recommendedName>
        <fullName evidence="3">Lipocalin-like domain-containing protein</fullName>
    </recommendedName>
</protein>
<keyword evidence="2" id="KW-1185">Reference proteome</keyword>
<evidence type="ECO:0008006" key="3">
    <source>
        <dbReference type="Google" id="ProtNLM"/>
    </source>
</evidence>